<sequence length="628" mass="66642">MGGRGGIALNGDARESTLHFKTDSSAETPKKVPNIDYLGMGYDIFRGNPLEVEEGRADPGWQRLVYNLTYLPGEVTPDGQILQPDNTEIRIEDVCKTNFDSTSILGGSSYQSVAGKSVSASAGFSISGFGAKFGASKAYKSVSASINMFSSVYISATAECQHYNARLLDNSPSLHDEFLDALYTLPADYNPYTAVAFHRFFQEFGTHVVTQVSLGGKYGQVSNVTSSAFADYEMSGKEKGWGAGASYAAMISAGVTSMSSSEHAQGSFFSSKCVHQSTYISGGEFPQDNSAATWQKSVAAQPMPVGFELTPIYAVHESRKEALTAALSGYCEHLKQGGMLDSCEKPVDPPQPPPKQACAIKLVEDYNRDGDHFDDGFPFGSQITTHTTITNIGASWQCGKSTGGSTFTLDFVQVANQCMGKDVSGGKPRLVGFNGYNTNKVVNSWRGCGVGGEGGATGVDGQAAGLGGLGGHWDRWGLPREGLVGGGSGGRGDPRAAGQAQGQHGVAGLVGDPEGLGEAGWTWLHGLSVEECAVSDFPSMMVPKRRQDVGEDRRRELQEQALELDEKTFDDAMRNLPWASGARLVALLKDGLGVNVRPIACGEPMKSAAFSPEGDTSCFADEMPGQGW</sequence>
<feature type="domain" description="MACPF" evidence="3">
    <location>
        <begin position="20"/>
        <end position="345"/>
    </location>
</feature>
<dbReference type="Proteomes" id="UP001190700">
    <property type="component" value="Unassembled WGS sequence"/>
</dbReference>
<dbReference type="AlphaFoldDB" id="A0AAE0H1P1"/>
<gene>
    <name evidence="4" type="ORF">CYMTET_4379</name>
</gene>
<evidence type="ECO:0000256" key="2">
    <source>
        <dbReference type="SAM" id="MobiDB-lite"/>
    </source>
</evidence>
<dbReference type="InterPro" id="IPR052784">
    <property type="entry name" value="Perforin-1_pore-forming"/>
</dbReference>
<feature type="compositionally biased region" description="Basic and acidic residues" evidence="2">
    <location>
        <begin position="12"/>
        <end position="27"/>
    </location>
</feature>
<accession>A0AAE0H1P1</accession>
<name>A0AAE0H1P1_9CHLO</name>
<dbReference type="PROSITE" id="PS51412">
    <property type="entry name" value="MACPF_2"/>
    <property type="match status" value="1"/>
</dbReference>
<evidence type="ECO:0000313" key="5">
    <source>
        <dbReference type="Proteomes" id="UP001190700"/>
    </source>
</evidence>
<keyword evidence="1" id="KW-0732">Signal</keyword>
<organism evidence="4 5">
    <name type="scientific">Cymbomonas tetramitiformis</name>
    <dbReference type="NCBI Taxonomy" id="36881"/>
    <lineage>
        <taxon>Eukaryota</taxon>
        <taxon>Viridiplantae</taxon>
        <taxon>Chlorophyta</taxon>
        <taxon>Pyramimonadophyceae</taxon>
        <taxon>Pyramimonadales</taxon>
        <taxon>Pyramimonadaceae</taxon>
        <taxon>Cymbomonas</taxon>
    </lineage>
</organism>
<dbReference type="GO" id="GO:0022829">
    <property type="term" value="F:wide pore channel activity"/>
    <property type="evidence" value="ECO:0007669"/>
    <property type="project" value="TreeGrafter"/>
</dbReference>
<evidence type="ECO:0000256" key="1">
    <source>
        <dbReference type="ARBA" id="ARBA00022729"/>
    </source>
</evidence>
<dbReference type="Pfam" id="PF01823">
    <property type="entry name" value="MACPF"/>
    <property type="match status" value="1"/>
</dbReference>
<dbReference type="PANTHER" id="PTHR46096">
    <property type="entry name" value="PERFORIN-1"/>
    <property type="match status" value="1"/>
</dbReference>
<dbReference type="GO" id="GO:0016020">
    <property type="term" value="C:membrane"/>
    <property type="evidence" value="ECO:0007669"/>
    <property type="project" value="TreeGrafter"/>
</dbReference>
<proteinExistence type="predicted"/>
<reference evidence="4 5" key="1">
    <citation type="journal article" date="2015" name="Genome Biol. Evol.">
        <title>Comparative Genomics of a Bacterivorous Green Alga Reveals Evolutionary Causalities and Consequences of Phago-Mixotrophic Mode of Nutrition.</title>
        <authorList>
            <person name="Burns J.A."/>
            <person name="Paasch A."/>
            <person name="Narechania A."/>
            <person name="Kim E."/>
        </authorList>
    </citation>
    <scope>NUCLEOTIDE SEQUENCE [LARGE SCALE GENOMIC DNA]</scope>
    <source>
        <strain evidence="4 5">PLY_AMNH</strain>
    </source>
</reference>
<dbReference type="PANTHER" id="PTHR46096:SF3">
    <property type="entry name" value="PERFORIN-1"/>
    <property type="match status" value="1"/>
</dbReference>
<evidence type="ECO:0000259" key="3">
    <source>
        <dbReference type="PROSITE" id="PS51412"/>
    </source>
</evidence>
<dbReference type="InterPro" id="IPR020864">
    <property type="entry name" value="MACPF"/>
</dbReference>
<dbReference type="SMART" id="SM00457">
    <property type="entry name" value="MACPF"/>
    <property type="match status" value="1"/>
</dbReference>
<protein>
    <recommendedName>
        <fullName evidence="3">MACPF domain-containing protein</fullName>
    </recommendedName>
</protein>
<keyword evidence="5" id="KW-1185">Reference proteome</keyword>
<comment type="caution">
    <text evidence="4">The sequence shown here is derived from an EMBL/GenBank/DDBJ whole genome shotgun (WGS) entry which is preliminary data.</text>
</comment>
<feature type="region of interest" description="Disordered" evidence="2">
    <location>
        <begin position="1"/>
        <end position="27"/>
    </location>
</feature>
<evidence type="ECO:0000313" key="4">
    <source>
        <dbReference type="EMBL" id="KAK3288135.1"/>
    </source>
</evidence>
<dbReference type="EMBL" id="LGRX02000590">
    <property type="protein sequence ID" value="KAK3288135.1"/>
    <property type="molecule type" value="Genomic_DNA"/>
</dbReference>
<dbReference type="GO" id="GO:0051607">
    <property type="term" value="P:defense response to virus"/>
    <property type="evidence" value="ECO:0007669"/>
    <property type="project" value="TreeGrafter"/>
</dbReference>